<dbReference type="GeneID" id="57365821"/>
<dbReference type="EMBL" id="JAWJAX010000003">
    <property type="protein sequence ID" value="MDV2910851.1"/>
    <property type="molecule type" value="Genomic_DNA"/>
</dbReference>
<evidence type="ECO:0000313" key="4">
    <source>
        <dbReference type="Proteomes" id="UP001280415"/>
    </source>
</evidence>
<dbReference type="RefSeq" id="WP_002831553.1">
    <property type="nucleotide sequence ID" value="NZ_BJMF01000002.1"/>
</dbReference>
<sequence length="99" mass="10888">MKPAVQQYLGLMRRSGNLTTGQELVLNLIRSKKARLVLLAEDIGESSRKRIIDKCHFYEIPVVVAGSKAEISAAIGQSRSVVATTNKGFAEGFLKRLNE</sequence>
<evidence type="ECO:0000313" key="2">
    <source>
        <dbReference type="EMBL" id="MDV2620326.1"/>
    </source>
</evidence>
<accession>A0AAN5YB34</accession>
<proteinExistence type="predicted"/>
<dbReference type="EMBL" id="JAWJAV010000001">
    <property type="protein sequence ID" value="MDV2620326.1"/>
    <property type="molecule type" value="Genomic_DNA"/>
</dbReference>
<dbReference type="KEGG" id="paci:A4V11_01385"/>
<dbReference type="InterPro" id="IPR029064">
    <property type="entry name" value="Ribosomal_eL30-like_sf"/>
</dbReference>
<comment type="caution">
    <text evidence="3">The sequence shown here is derived from an EMBL/GenBank/DDBJ whole genome shotgun (WGS) entry which is preliminary data.</text>
</comment>
<gene>
    <name evidence="2" type="ORF">R0G89_01060</name>
    <name evidence="3" type="ORF">R0H03_03105</name>
</gene>
<dbReference type="Gene3D" id="3.30.1330.30">
    <property type="match status" value="1"/>
</dbReference>
<protein>
    <submittedName>
        <fullName evidence="3">Ribosomal L7Ae/L30e/S12e/Gadd45 family protein</fullName>
    </submittedName>
</protein>
<evidence type="ECO:0000259" key="1">
    <source>
        <dbReference type="Pfam" id="PF01248"/>
    </source>
</evidence>
<dbReference type="Pfam" id="PF01248">
    <property type="entry name" value="Ribosomal_L7Ae"/>
    <property type="match status" value="1"/>
</dbReference>
<evidence type="ECO:0000313" key="3">
    <source>
        <dbReference type="EMBL" id="MDV2910851.1"/>
    </source>
</evidence>
<dbReference type="Proteomes" id="UP001280415">
    <property type="component" value="Unassembled WGS sequence"/>
</dbReference>
<reference evidence="3" key="2">
    <citation type="submission" date="2023-10" db="EMBL/GenBank/DDBJ databases">
        <authorList>
            <person name="Khurajog B."/>
        </authorList>
    </citation>
    <scope>NUCLEOTIDE SEQUENCE</scope>
    <source>
        <strain evidence="3">BF14</strain>
        <strain evidence="2">BF9</strain>
    </source>
</reference>
<organism evidence="3 4">
    <name type="scientific">Pediococcus acidilactici</name>
    <dbReference type="NCBI Taxonomy" id="1254"/>
    <lineage>
        <taxon>Bacteria</taxon>
        <taxon>Bacillati</taxon>
        <taxon>Bacillota</taxon>
        <taxon>Bacilli</taxon>
        <taxon>Lactobacillales</taxon>
        <taxon>Lactobacillaceae</taxon>
        <taxon>Pediococcus</taxon>
        <taxon>Pediococcus acidilactici group</taxon>
    </lineage>
</organism>
<dbReference type="SUPFAM" id="SSF55315">
    <property type="entry name" value="L30e-like"/>
    <property type="match status" value="1"/>
</dbReference>
<dbReference type="AlphaFoldDB" id="A0AAN5YB34"/>
<dbReference type="Proteomes" id="UP001280897">
    <property type="component" value="Unassembled WGS sequence"/>
</dbReference>
<reference evidence="3" key="1">
    <citation type="journal article" date="2023" name="PeerJ">
        <title>Selection and evaluation of lactic acid bacteria from chicken feces in Thailand as potential probiotics.</title>
        <authorList>
            <person name="Khurajog B."/>
            <person name="Disastra Y."/>
            <person name="Lawwyne L.D."/>
            <person name="Sirichokchatchawan W."/>
            <person name="Niyomtham W."/>
            <person name="Yindee J."/>
            <person name="Hampson D.J."/>
            <person name="Prapasarakul N."/>
        </authorList>
    </citation>
    <scope>NUCLEOTIDE SEQUENCE</scope>
    <source>
        <strain evidence="3">BF14</strain>
        <strain evidence="2">BF9</strain>
    </source>
</reference>
<feature type="domain" description="Ribosomal protein eL8/eL30/eS12/Gadd45" evidence="1">
    <location>
        <begin position="4"/>
        <end position="88"/>
    </location>
</feature>
<name>A0AAN5YB34_PEDAC</name>
<dbReference type="InterPro" id="IPR004038">
    <property type="entry name" value="Ribosomal_eL8/eL30/eS12/Gad45"/>
</dbReference>